<evidence type="ECO:0000313" key="1">
    <source>
        <dbReference type="EMBL" id="KAJ7620285.1"/>
    </source>
</evidence>
<gene>
    <name evidence="1" type="ORF">FB45DRAFT_1094389</name>
</gene>
<protein>
    <submittedName>
        <fullName evidence="1">Uncharacterized protein</fullName>
    </submittedName>
</protein>
<keyword evidence="2" id="KW-1185">Reference proteome</keyword>
<evidence type="ECO:0000313" key="2">
    <source>
        <dbReference type="Proteomes" id="UP001221142"/>
    </source>
</evidence>
<dbReference type="AlphaFoldDB" id="A0AAD7FIA0"/>
<dbReference type="Proteomes" id="UP001221142">
    <property type="component" value="Unassembled WGS sequence"/>
</dbReference>
<reference evidence="1" key="1">
    <citation type="submission" date="2023-03" db="EMBL/GenBank/DDBJ databases">
        <title>Massive genome expansion in bonnet fungi (Mycena s.s.) driven by repeated elements and novel gene families across ecological guilds.</title>
        <authorList>
            <consortium name="Lawrence Berkeley National Laboratory"/>
            <person name="Harder C.B."/>
            <person name="Miyauchi S."/>
            <person name="Viragh M."/>
            <person name="Kuo A."/>
            <person name="Thoen E."/>
            <person name="Andreopoulos B."/>
            <person name="Lu D."/>
            <person name="Skrede I."/>
            <person name="Drula E."/>
            <person name="Henrissat B."/>
            <person name="Morin E."/>
            <person name="Kohler A."/>
            <person name="Barry K."/>
            <person name="LaButti K."/>
            <person name="Morin E."/>
            <person name="Salamov A."/>
            <person name="Lipzen A."/>
            <person name="Mereny Z."/>
            <person name="Hegedus B."/>
            <person name="Baldrian P."/>
            <person name="Stursova M."/>
            <person name="Weitz H."/>
            <person name="Taylor A."/>
            <person name="Grigoriev I.V."/>
            <person name="Nagy L.G."/>
            <person name="Martin F."/>
            <person name="Kauserud H."/>
        </authorList>
    </citation>
    <scope>NUCLEOTIDE SEQUENCE</scope>
    <source>
        <strain evidence="1">9284</strain>
    </source>
</reference>
<proteinExistence type="predicted"/>
<sequence>MPFVHGSSCQLTRLFLEDIYIWLPSPMSQMEEIIDILEQLPTLEDFGLLCSDRGVPDVWGALTVPSNRAALCPALSSVIYGWRGPHNLDYYGVEIIDSFFAMLQSRIGLNSVRVLALRTAPEFEEAVNRKLALLPATLDAAILGTEAATDFLMHLRP</sequence>
<comment type="caution">
    <text evidence="1">The sequence shown here is derived from an EMBL/GenBank/DDBJ whole genome shotgun (WGS) entry which is preliminary data.</text>
</comment>
<name>A0AAD7FIA0_9AGAR</name>
<organism evidence="1 2">
    <name type="scientific">Roridomyces roridus</name>
    <dbReference type="NCBI Taxonomy" id="1738132"/>
    <lineage>
        <taxon>Eukaryota</taxon>
        <taxon>Fungi</taxon>
        <taxon>Dikarya</taxon>
        <taxon>Basidiomycota</taxon>
        <taxon>Agaricomycotina</taxon>
        <taxon>Agaricomycetes</taxon>
        <taxon>Agaricomycetidae</taxon>
        <taxon>Agaricales</taxon>
        <taxon>Marasmiineae</taxon>
        <taxon>Mycenaceae</taxon>
        <taxon>Roridomyces</taxon>
    </lineage>
</organism>
<dbReference type="EMBL" id="JARKIF010000017">
    <property type="protein sequence ID" value="KAJ7620285.1"/>
    <property type="molecule type" value="Genomic_DNA"/>
</dbReference>
<accession>A0AAD7FIA0</accession>